<feature type="signal peptide" evidence="5">
    <location>
        <begin position="1"/>
        <end position="23"/>
    </location>
</feature>
<evidence type="ECO:0000256" key="5">
    <source>
        <dbReference type="SAM" id="SignalP"/>
    </source>
</evidence>
<name>A0A5C7AGR8_9FLAO</name>
<proteinExistence type="inferred from homology"/>
<keyword evidence="3" id="KW-0862">Zinc</keyword>
<dbReference type="AlphaFoldDB" id="A0A5C7AGR8"/>
<feature type="binding site" evidence="3">
    <location>
        <position position="500"/>
    </location>
    <ligand>
        <name>Zn(2+)</name>
        <dbReference type="ChEBI" id="CHEBI:29105"/>
        <label>2</label>
    </ligand>
</feature>
<dbReference type="RefSeq" id="WP_147137071.1">
    <property type="nucleotide sequence ID" value="NZ_VOSC01000030.1"/>
</dbReference>
<dbReference type="GO" id="GO:0046872">
    <property type="term" value="F:metal ion binding"/>
    <property type="evidence" value="ECO:0007669"/>
    <property type="project" value="UniProtKB-KW"/>
</dbReference>
<feature type="active site" description="Phosphoserine intermediate" evidence="2">
    <location>
        <position position="332"/>
    </location>
</feature>
<feature type="binding site" evidence="3">
    <location>
        <position position="539"/>
    </location>
    <ligand>
        <name>Zn(2+)</name>
        <dbReference type="ChEBI" id="CHEBI:29105"/>
        <label>2</label>
    </ligand>
</feature>
<feature type="binding site" evidence="3">
    <location>
        <position position="496"/>
    </location>
    <ligand>
        <name>Zn(2+)</name>
        <dbReference type="ChEBI" id="CHEBI:29105"/>
        <label>2</label>
    </ligand>
</feature>
<feature type="chain" id="PRO_5022817315" evidence="5">
    <location>
        <begin position="24"/>
        <end position="602"/>
    </location>
</feature>
<evidence type="ECO:0000313" key="7">
    <source>
        <dbReference type="Proteomes" id="UP000321790"/>
    </source>
</evidence>
<feature type="binding site" evidence="3">
    <location>
        <position position="385"/>
    </location>
    <ligand>
        <name>Mg(2+)</name>
        <dbReference type="ChEBI" id="CHEBI:18420"/>
    </ligand>
</feature>
<feature type="binding site" evidence="3">
    <location>
        <position position="291"/>
    </location>
    <ligand>
        <name>Mg(2+)</name>
        <dbReference type="ChEBI" id="CHEBI:18420"/>
    </ligand>
</feature>
<dbReference type="InterPro" id="IPR017946">
    <property type="entry name" value="PLC-like_Pdiesterase_TIM-brl"/>
</dbReference>
<evidence type="ECO:0000256" key="2">
    <source>
        <dbReference type="PIRSR" id="PIRSR601952-1"/>
    </source>
</evidence>
<dbReference type="CDD" id="cd08577">
    <property type="entry name" value="PI-PLCc_GDPD_SF_unchar3"/>
    <property type="match status" value="1"/>
</dbReference>
<comment type="cofactor">
    <cofactor evidence="3">
        <name>Mg(2+)</name>
        <dbReference type="ChEBI" id="CHEBI:18420"/>
    </cofactor>
    <text evidence="3">Binds 1 Mg(2+) ion.</text>
</comment>
<keyword evidence="5" id="KW-0732">Signal</keyword>
<comment type="cofactor">
    <cofactor evidence="3">
        <name>Zn(2+)</name>
        <dbReference type="ChEBI" id="CHEBI:29105"/>
    </cofactor>
    <text evidence="3">Binds 2 Zn(2+) ions.</text>
</comment>
<dbReference type="GO" id="GO:0004035">
    <property type="term" value="F:alkaline phosphatase activity"/>
    <property type="evidence" value="ECO:0007669"/>
    <property type="project" value="TreeGrafter"/>
</dbReference>
<organism evidence="6 7">
    <name type="scientific">Seonamhaeicola algicola</name>
    <dbReference type="NCBI Taxonomy" id="1719036"/>
    <lineage>
        <taxon>Bacteria</taxon>
        <taxon>Pseudomonadati</taxon>
        <taxon>Bacteroidota</taxon>
        <taxon>Flavobacteriia</taxon>
        <taxon>Flavobacteriales</taxon>
        <taxon>Flavobacteriaceae</taxon>
    </lineage>
</organism>
<dbReference type="PANTHER" id="PTHR11596:SF5">
    <property type="entry name" value="ALKALINE PHOSPHATASE"/>
    <property type="match status" value="1"/>
</dbReference>
<dbReference type="PANTHER" id="PTHR11596">
    <property type="entry name" value="ALKALINE PHOSPHATASE"/>
    <property type="match status" value="1"/>
</dbReference>
<dbReference type="InterPro" id="IPR039559">
    <property type="entry name" value="AIM6_PI-PLC-like_dom"/>
</dbReference>
<reference evidence="7" key="1">
    <citation type="submission" date="2019-08" db="EMBL/GenBank/DDBJ databases">
        <title>Seonamhaeicola sediminis sp. nov., isolated from marine sediment.</title>
        <authorList>
            <person name="Cao W.R."/>
        </authorList>
    </citation>
    <scope>NUCLEOTIDE SEQUENCE [LARGE SCALE GENOMIC DNA]</scope>
    <source>
        <strain evidence="7">Gy8</strain>
    </source>
</reference>
<dbReference type="Proteomes" id="UP000321790">
    <property type="component" value="Unassembled WGS sequence"/>
</dbReference>
<feature type="binding site" evidence="3">
    <location>
        <position position="291"/>
    </location>
    <ligand>
        <name>Zn(2+)</name>
        <dbReference type="ChEBI" id="CHEBI:29105"/>
        <label>2</label>
    </ligand>
</feature>
<dbReference type="Pfam" id="PF00245">
    <property type="entry name" value="Alk_phosphatase"/>
    <property type="match status" value="2"/>
</dbReference>
<dbReference type="SUPFAM" id="SSF51695">
    <property type="entry name" value="PLC-like phosphodiesterases"/>
    <property type="match status" value="1"/>
</dbReference>
<dbReference type="CDD" id="cd16012">
    <property type="entry name" value="ALP"/>
    <property type="match status" value="1"/>
</dbReference>
<dbReference type="Gene3D" id="3.40.720.10">
    <property type="entry name" value="Alkaline Phosphatase, subunit A"/>
    <property type="match status" value="1"/>
</dbReference>
<sequence length="602" mass="66904">MLNRLKIIITILLIAFAINSVTSQNNTKTLIHAHNDYLQNIPFWNAFSNGATSIEIDVHLKNNKLYVAHTQNEIDTSRTLETLYLKPLQTAMQMKLSNINTLQLMIDVKSNAHKTLNKIIKTLKLYPAIINHKNISIIISGNRPNPKLYNNYPNFIWFDHQDLNQKLSTESLNKVAMVSLDFKKYSDWNGKGRLTHEDYTNVAAIISKAKKLNKPFRFWGTPDSKTAWKAFIDLGVNVINTDLPFQCVSYTKTLANRIYNATTITSKVYKPHFKYDGKQQPVKNIILMIGDGNGLTQISSAALANGGQLSLTQLKNIGLLKTQSADDFTTDSAAAATALATGTKTNNRAIGTDPYGKTIKNITEILNEKGYSTGIITTDWVTGATPASFYAHQKDRSQTSLIANNLITSKLNVFIAGGGSIFRRKSVNKTFKMVHNINAIATEKSDRVGLFLSGQNLPSVMQGRDNILANATKNSLAFFEKKEKPFFLMVEAAKIDSFGHANDTNGIITETIDFDKAITEALKFADKNPDTLVLITADHETSGFSIPHGNLKTHSVEGDFTTHDHTGTMVPIFAYGPQSNMFNGVYENNDVFHKILKCILKN</sequence>
<accession>A0A5C7AGR8</accession>
<comment type="caution">
    <text evidence="6">The sequence shown here is derived from an EMBL/GenBank/DDBJ whole genome shotgun (WGS) entry which is preliminary data.</text>
</comment>
<dbReference type="OrthoDB" id="9794455at2"/>
<keyword evidence="3" id="KW-0479">Metal-binding</keyword>
<evidence type="ECO:0000256" key="4">
    <source>
        <dbReference type="RuleBase" id="RU003946"/>
    </source>
</evidence>
<dbReference type="PRINTS" id="PR00113">
    <property type="entry name" value="ALKPHPHTASE"/>
</dbReference>
<dbReference type="EMBL" id="VOSC01000030">
    <property type="protein sequence ID" value="TXE07194.1"/>
    <property type="molecule type" value="Genomic_DNA"/>
</dbReference>
<dbReference type="GO" id="GO:0008081">
    <property type="term" value="F:phosphoric diester hydrolase activity"/>
    <property type="evidence" value="ECO:0007669"/>
    <property type="project" value="InterPro"/>
</dbReference>
<keyword evidence="3" id="KW-0460">Magnesium</keyword>
<dbReference type="Pfam" id="PF13653">
    <property type="entry name" value="GDPD_2"/>
    <property type="match status" value="1"/>
</dbReference>
<dbReference type="SMART" id="SM00098">
    <property type="entry name" value="alkPPc"/>
    <property type="match status" value="1"/>
</dbReference>
<dbReference type="InterPro" id="IPR001952">
    <property type="entry name" value="Alkaline_phosphatase"/>
</dbReference>
<keyword evidence="7" id="KW-1185">Reference proteome</keyword>
<dbReference type="Gene3D" id="3.20.20.190">
    <property type="entry name" value="Phosphatidylinositol (PI) phosphodiesterase"/>
    <property type="match status" value="1"/>
</dbReference>
<gene>
    <name evidence="6" type="ORF">FUA26_13295</name>
</gene>
<feature type="binding site" evidence="3">
    <location>
        <position position="491"/>
    </location>
    <ligand>
        <name>Mg(2+)</name>
        <dbReference type="ChEBI" id="CHEBI:18420"/>
    </ligand>
</feature>
<protein>
    <submittedName>
        <fullName evidence="6">Alkaline phosphatase</fullName>
    </submittedName>
</protein>
<dbReference type="SUPFAM" id="SSF53649">
    <property type="entry name" value="Alkaline phosphatase-like"/>
    <property type="match status" value="1"/>
</dbReference>
<keyword evidence="1" id="KW-0597">Phosphoprotein</keyword>
<dbReference type="InterPro" id="IPR017850">
    <property type="entry name" value="Alkaline_phosphatase_core_sf"/>
</dbReference>
<evidence type="ECO:0000256" key="1">
    <source>
        <dbReference type="ARBA" id="ARBA00022553"/>
    </source>
</evidence>
<evidence type="ECO:0000313" key="6">
    <source>
        <dbReference type="EMBL" id="TXE07194.1"/>
    </source>
</evidence>
<dbReference type="GO" id="GO:0006629">
    <property type="term" value="P:lipid metabolic process"/>
    <property type="evidence" value="ECO:0007669"/>
    <property type="project" value="InterPro"/>
</dbReference>
<feature type="binding site" evidence="3">
    <location>
        <position position="538"/>
    </location>
    <ligand>
        <name>Zn(2+)</name>
        <dbReference type="ChEBI" id="CHEBI:29105"/>
        <label>2</label>
    </ligand>
</feature>
<evidence type="ECO:0000256" key="3">
    <source>
        <dbReference type="PIRSR" id="PIRSR601952-2"/>
    </source>
</evidence>
<comment type="similarity">
    <text evidence="4">Belongs to the alkaline phosphatase family.</text>
</comment>